<gene>
    <name evidence="3" type="ORF">PHMEG_0003599</name>
</gene>
<protein>
    <recommendedName>
        <fullName evidence="5">Transmembrane protein</fullName>
    </recommendedName>
</protein>
<feature type="transmembrane region" description="Helical" evidence="2">
    <location>
        <begin position="273"/>
        <end position="297"/>
    </location>
</feature>
<sequence>MASQRNRSCTDGCPAFSALLRLWKRCQVSYYGGKYSVERLFAFEAYIKSNSLPRVLLICIGTPIPMIALVILQEVLPLQDPTFGWCENYTFWIRAAILAFVVAQSIAGQARYIIDGVTISEWHLAIVSACASIIFTICAMIVSANLIFPVPFFVLTLAPMFYVILIISFRIIVGGRIWCEMLTHSDQLIRYIVFVCAQVTVAFVYPIYESLFHFVEGTRYQFAVILLLPVIKVGVKNMMLRCTKHMEDMIPEAVIFTVDFFNAIYVATCMQSASSVIAVTAISVTDLVQASVMLYGLHRRTATIRPKLNHILHSSMDDGNIVIMAGLLCRDFEKFKKQSHVDIHLRSCIPHVVDSEDKEILNTFESKVNGTQSLTKPPSGSVHGSSKHHKPRALWAGTEANVIHPILPTTNNITNGPSQIVPTAKSTALRETLEMFFTSECIIVTGYLEAVVPLFYCGYILMMVHLPSALYHTEMTGITRDNVGGTVLPLFIFALLQVASFILLALVIKRNCGMRALYQLAFVLETQMSLIQGKMMLWMVITICFRVVHFGKWRRYRINLVVVIPYEFALFTCRYGLHFSV</sequence>
<evidence type="ECO:0008006" key="5">
    <source>
        <dbReference type="Google" id="ProtNLM"/>
    </source>
</evidence>
<keyword evidence="4" id="KW-1185">Reference proteome</keyword>
<feature type="transmembrane region" description="Helical" evidence="2">
    <location>
        <begin position="486"/>
        <end position="508"/>
    </location>
</feature>
<evidence type="ECO:0000313" key="3">
    <source>
        <dbReference type="EMBL" id="OWZ21796.1"/>
    </source>
</evidence>
<feature type="transmembrane region" description="Helical" evidence="2">
    <location>
        <begin position="220"/>
        <end position="238"/>
    </location>
</feature>
<proteinExistence type="predicted"/>
<feature type="transmembrane region" description="Helical" evidence="2">
    <location>
        <begin position="556"/>
        <end position="577"/>
    </location>
</feature>
<feature type="transmembrane region" description="Helical" evidence="2">
    <location>
        <begin position="126"/>
        <end position="148"/>
    </location>
</feature>
<feature type="region of interest" description="Disordered" evidence="1">
    <location>
        <begin position="369"/>
        <end position="390"/>
    </location>
</feature>
<dbReference type="EMBL" id="NBNE01000188">
    <property type="protein sequence ID" value="OWZ21796.1"/>
    <property type="molecule type" value="Genomic_DNA"/>
</dbReference>
<reference evidence="4" key="1">
    <citation type="submission" date="2017-03" db="EMBL/GenBank/DDBJ databases">
        <title>Phytopthora megakarya and P. palmivora, two closely related causual agents of cacao black pod achieved similar genome size and gene model numbers by different mechanisms.</title>
        <authorList>
            <person name="Ali S."/>
            <person name="Shao J."/>
            <person name="Larry D.J."/>
            <person name="Kronmiller B."/>
            <person name="Shen D."/>
            <person name="Strem M.D."/>
            <person name="Melnick R.L."/>
            <person name="Guiltinan M.J."/>
            <person name="Tyler B.M."/>
            <person name="Meinhardt L.W."/>
            <person name="Bailey B.A."/>
        </authorList>
    </citation>
    <scope>NUCLEOTIDE SEQUENCE [LARGE SCALE GENOMIC DNA]</scope>
    <source>
        <strain evidence="4">zdho120</strain>
    </source>
</reference>
<feature type="transmembrane region" description="Helical" evidence="2">
    <location>
        <begin position="160"/>
        <end position="179"/>
    </location>
</feature>
<keyword evidence="2" id="KW-0812">Transmembrane</keyword>
<keyword evidence="2" id="KW-0472">Membrane</keyword>
<dbReference type="Proteomes" id="UP000198211">
    <property type="component" value="Unassembled WGS sequence"/>
</dbReference>
<feature type="transmembrane region" description="Helical" evidence="2">
    <location>
        <begin position="92"/>
        <end position="114"/>
    </location>
</feature>
<feature type="transmembrane region" description="Helical" evidence="2">
    <location>
        <begin position="55"/>
        <end position="72"/>
    </location>
</feature>
<accession>A0A225WVZ2</accession>
<feature type="transmembrane region" description="Helical" evidence="2">
    <location>
        <begin position="191"/>
        <end position="208"/>
    </location>
</feature>
<feature type="transmembrane region" description="Helical" evidence="2">
    <location>
        <begin position="441"/>
        <end position="466"/>
    </location>
</feature>
<dbReference type="OrthoDB" id="121311at2759"/>
<keyword evidence="2" id="KW-1133">Transmembrane helix</keyword>
<dbReference type="AlphaFoldDB" id="A0A225WVZ2"/>
<dbReference type="STRING" id="4795.A0A225WVZ2"/>
<evidence type="ECO:0000256" key="2">
    <source>
        <dbReference type="SAM" id="Phobius"/>
    </source>
</evidence>
<evidence type="ECO:0000256" key="1">
    <source>
        <dbReference type="SAM" id="MobiDB-lite"/>
    </source>
</evidence>
<organism evidence="3 4">
    <name type="scientific">Phytophthora megakarya</name>
    <dbReference type="NCBI Taxonomy" id="4795"/>
    <lineage>
        <taxon>Eukaryota</taxon>
        <taxon>Sar</taxon>
        <taxon>Stramenopiles</taxon>
        <taxon>Oomycota</taxon>
        <taxon>Peronosporomycetes</taxon>
        <taxon>Peronosporales</taxon>
        <taxon>Peronosporaceae</taxon>
        <taxon>Phytophthora</taxon>
    </lineage>
</organism>
<name>A0A225WVZ2_9STRA</name>
<comment type="caution">
    <text evidence="3">The sequence shown here is derived from an EMBL/GenBank/DDBJ whole genome shotgun (WGS) entry which is preliminary data.</text>
</comment>
<evidence type="ECO:0000313" key="4">
    <source>
        <dbReference type="Proteomes" id="UP000198211"/>
    </source>
</evidence>
<feature type="transmembrane region" description="Helical" evidence="2">
    <location>
        <begin position="250"/>
        <end position="267"/>
    </location>
</feature>